<organism evidence="1 2">
    <name type="scientific">Clohesyomyces aquaticus</name>
    <dbReference type="NCBI Taxonomy" id="1231657"/>
    <lineage>
        <taxon>Eukaryota</taxon>
        <taxon>Fungi</taxon>
        <taxon>Dikarya</taxon>
        <taxon>Ascomycota</taxon>
        <taxon>Pezizomycotina</taxon>
        <taxon>Dothideomycetes</taxon>
        <taxon>Pleosporomycetidae</taxon>
        <taxon>Pleosporales</taxon>
        <taxon>Lindgomycetaceae</taxon>
        <taxon>Clohesyomyces</taxon>
    </lineage>
</organism>
<dbReference type="AlphaFoldDB" id="A0A1Y2A1Q6"/>
<comment type="caution">
    <text evidence="1">The sequence shown here is derived from an EMBL/GenBank/DDBJ whole genome shotgun (WGS) entry which is preliminary data.</text>
</comment>
<sequence length="178" mass="19217">MTAGRASLPFIAFFAPGGGRCPDAQMLSTRSSWRRAGVVLALCWNPLVNTNAAIAPDIVGLLTDHPCNAKIDLKRPSQAIPQSPRRASSHFSSTFPRLCCVALATPHSISPVSRLVPCRATATAEDLPCAATLAHSRPPNLHPIFLLQQSLRSFYYSPLLCQPCLPGCRGTVKRNDMQ</sequence>
<reference evidence="1 2" key="1">
    <citation type="submission" date="2016-07" db="EMBL/GenBank/DDBJ databases">
        <title>Pervasive Adenine N6-methylation of Active Genes in Fungi.</title>
        <authorList>
            <consortium name="DOE Joint Genome Institute"/>
            <person name="Mondo S.J."/>
            <person name="Dannebaum R.O."/>
            <person name="Kuo R.C."/>
            <person name="Labutti K."/>
            <person name="Haridas S."/>
            <person name="Kuo A."/>
            <person name="Salamov A."/>
            <person name="Ahrendt S.R."/>
            <person name="Lipzen A."/>
            <person name="Sullivan W."/>
            <person name="Andreopoulos W.B."/>
            <person name="Clum A."/>
            <person name="Lindquist E."/>
            <person name="Daum C."/>
            <person name="Ramamoorthy G.K."/>
            <person name="Gryganskyi A."/>
            <person name="Culley D."/>
            <person name="Magnuson J.K."/>
            <person name="James T.Y."/>
            <person name="O'Malley M.A."/>
            <person name="Stajich J.E."/>
            <person name="Spatafora J.W."/>
            <person name="Visel A."/>
            <person name="Grigoriev I.V."/>
        </authorList>
    </citation>
    <scope>NUCLEOTIDE SEQUENCE [LARGE SCALE GENOMIC DNA]</scope>
    <source>
        <strain evidence="1 2">CBS 115471</strain>
    </source>
</reference>
<evidence type="ECO:0000313" key="2">
    <source>
        <dbReference type="Proteomes" id="UP000193144"/>
    </source>
</evidence>
<dbReference type="Proteomes" id="UP000193144">
    <property type="component" value="Unassembled WGS sequence"/>
</dbReference>
<name>A0A1Y2A1Q6_9PLEO</name>
<evidence type="ECO:0000313" key="1">
    <source>
        <dbReference type="EMBL" id="ORY16461.1"/>
    </source>
</evidence>
<dbReference type="EMBL" id="MCFA01000018">
    <property type="protein sequence ID" value="ORY16461.1"/>
    <property type="molecule type" value="Genomic_DNA"/>
</dbReference>
<proteinExistence type="predicted"/>
<gene>
    <name evidence="1" type="ORF">BCR34DRAFT_106594</name>
</gene>
<accession>A0A1Y2A1Q6</accession>
<keyword evidence="2" id="KW-1185">Reference proteome</keyword>
<protein>
    <submittedName>
        <fullName evidence="1">Uncharacterized protein</fullName>
    </submittedName>
</protein>